<name>A0A9Q8SY31_9PEZI</name>
<dbReference type="InterPro" id="IPR000683">
    <property type="entry name" value="Gfo/Idh/MocA-like_OxRdtase_N"/>
</dbReference>
<dbReference type="Gene3D" id="3.40.50.720">
    <property type="entry name" value="NAD(P)-binding Rossmann-like Domain"/>
    <property type="match status" value="1"/>
</dbReference>
<reference evidence="4" key="1">
    <citation type="journal article" date="2021" name="Mol. Plant Microbe Interact.">
        <title>Complete Genome Sequence of the Plant-Pathogenic Fungus Colletotrichum lupini.</title>
        <authorList>
            <person name="Baroncelli R."/>
            <person name="Pensec F."/>
            <person name="Da Lio D."/>
            <person name="Boufleur T."/>
            <person name="Vicente I."/>
            <person name="Sarrocco S."/>
            <person name="Picot A."/>
            <person name="Baraldi E."/>
            <person name="Sukno S."/>
            <person name="Thon M."/>
            <person name="Le Floch G."/>
        </authorList>
    </citation>
    <scope>NUCLEOTIDE SEQUENCE</scope>
    <source>
        <strain evidence="4">IMI 504893</strain>
    </source>
</reference>
<dbReference type="EMBL" id="CP019477">
    <property type="protein sequence ID" value="UQC85633.1"/>
    <property type="molecule type" value="Genomic_DNA"/>
</dbReference>
<dbReference type="Pfam" id="PF22685">
    <property type="entry name" value="Gal80p_C-like"/>
    <property type="match status" value="1"/>
</dbReference>
<dbReference type="Pfam" id="PF01408">
    <property type="entry name" value="GFO_IDH_MocA"/>
    <property type="match status" value="1"/>
</dbReference>
<dbReference type="GeneID" id="73345110"/>
<accession>A0A9Q8SY31</accession>
<dbReference type="GO" id="GO:0000166">
    <property type="term" value="F:nucleotide binding"/>
    <property type="evidence" value="ECO:0007669"/>
    <property type="project" value="InterPro"/>
</dbReference>
<feature type="region of interest" description="Disordered" evidence="1">
    <location>
        <begin position="662"/>
        <end position="682"/>
    </location>
</feature>
<dbReference type="KEGG" id="clup:CLUP02_11132"/>
<dbReference type="CDD" id="cd01741">
    <property type="entry name" value="GATase1_1"/>
    <property type="match status" value="1"/>
</dbReference>
<dbReference type="InterPro" id="IPR029062">
    <property type="entry name" value="Class_I_gatase-like"/>
</dbReference>
<keyword evidence="5" id="KW-1185">Reference proteome</keyword>
<dbReference type="GO" id="GO:0005829">
    <property type="term" value="C:cytosol"/>
    <property type="evidence" value="ECO:0007669"/>
    <property type="project" value="TreeGrafter"/>
</dbReference>
<dbReference type="Proteomes" id="UP000830671">
    <property type="component" value="Chromosome 5"/>
</dbReference>
<feature type="domain" description="Gfo/Idh/MocA-like oxidoreductase N-terminal" evidence="2">
    <location>
        <begin position="16"/>
        <end position="135"/>
    </location>
</feature>
<dbReference type="SUPFAM" id="SSF52317">
    <property type="entry name" value="Class I glutamine amidotransferase-like"/>
    <property type="match status" value="1"/>
</dbReference>
<dbReference type="InterPro" id="IPR044992">
    <property type="entry name" value="ChyE-like"/>
</dbReference>
<proteinExistence type="predicted"/>
<dbReference type="Gene3D" id="3.30.360.10">
    <property type="entry name" value="Dihydrodipicolinate Reductase, domain 2"/>
    <property type="match status" value="1"/>
</dbReference>
<evidence type="ECO:0000259" key="3">
    <source>
        <dbReference type="Pfam" id="PF22685"/>
    </source>
</evidence>
<evidence type="ECO:0000256" key="1">
    <source>
        <dbReference type="SAM" id="MobiDB-lite"/>
    </source>
</evidence>
<dbReference type="PANTHER" id="PTHR42695">
    <property type="entry name" value="GLUTAMINE AMIDOTRANSFERASE YLR126C-RELATED"/>
    <property type="match status" value="1"/>
</dbReference>
<sequence length="786" mass="85172">MAPIRVGIIGLSAKEAVMGPGAWASIAILPSFKNSLHYEIVALCNSSAEAARRSIEMHKLPSTTKAYGDVEQLASDPDVDLVVVSVVVTKHLAVTLPALANRKQVFVEWPLGASAQEAEQLTQLAKSDGLKTIVGLQGRSDALTLKLREIIQSGEIGEINHTSVVGTLPYFPPNFWVEGAEYYLDIKTGGNAFHIGFGHFLDSFTNVVGDFDLSSLSSVLKSDVDSVPLYKADRSSVIDPAYPKSSPDHILVQGVLQNGAVASIACRTTPVTVGEVGARWIISGTKGEIEAVWDGGQWQIHSPSKQLKYKLVGGEEQKVILETGKLPDGVEVSAAGLNTLLIFDAYAKGDTSRYADFETALKNHVLLETILKKSGPAAGGPQQKFGTDADAGVDARNVDPVTNLLRRSDSEQLPRLHDFTHSAQQITVGGFSYLRFRLKVIVFSRPVGYQIKVRQTSVTQNERRRLARSAQHPQQHVVHRLTPETGSGGAIASAPGGATPPKADKPKHIAILDTDVMVTAVQTLYGQYYSAQYIKRLTAAATRIGASHLATFTTWDVVAGHYPNPADVDAILITGSIAAAYDTDPWVLRLGDFIRRVYEHHPNVRIFGTCFGHQLIGKVLLEPHGAVVEKDPNGYEFGVQTISLNPNLVEDFPCLAALAPTTRTTESEQDAGSSSPPPPHGLRLQMCHGDHVALAPPPNPPLPGTWQNIGGSAHCRVQGLYEPSRVLTIQPHFECDQVIMEETIKHFYTPAKGFSPEFLQRAFDATRREDDAGVAAEWVFRFLVGI</sequence>
<evidence type="ECO:0000313" key="4">
    <source>
        <dbReference type="EMBL" id="UQC85633.1"/>
    </source>
</evidence>
<dbReference type="SUPFAM" id="SSF51735">
    <property type="entry name" value="NAD(P)-binding Rossmann-fold domains"/>
    <property type="match status" value="1"/>
</dbReference>
<dbReference type="InterPro" id="IPR055080">
    <property type="entry name" value="Gal80p-like_C"/>
</dbReference>
<feature type="domain" description="Gal80p-like C-terminal" evidence="3">
    <location>
        <begin position="145"/>
        <end position="289"/>
    </location>
</feature>
<dbReference type="Gene3D" id="3.40.50.880">
    <property type="match status" value="1"/>
</dbReference>
<protein>
    <submittedName>
        <fullName evidence="4">Oxidoreductase family protein</fullName>
    </submittedName>
</protein>
<dbReference type="PANTHER" id="PTHR42695:SF6">
    <property type="entry name" value="GLUTAMINE AMIDOTRANSFERASE DOMAIN-CONTAINING PROTEIN"/>
    <property type="match status" value="1"/>
</dbReference>
<gene>
    <name evidence="4" type="ORF">CLUP02_11132</name>
</gene>
<evidence type="ECO:0000313" key="5">
    <source>
        <dbReference type="Proteomes" id="UP000830671"/>
    </source>
</evidence>
<dbReference type="InterPro" id="IPR036291">
    <property type="entry name" value="NAD(P)-bd_dom_sf"/>
</dbReference>
<dbReference type="RefSeq" id="XP_049147245.1">
    <property type="nucleotide sequence ID" value="XM_049290100.1"/>
</dbReference>
<dbReference type="SUPFAM" id="SSF55347">
    <property type="entry name" value="Glyceraldehyde-3-phosphate dehydrogenase-like, C-terminal domain"/>
    <property type="match status" value="1"/>
</dbReference>
<dbReference type="GO" id="GO:0005634">
    <property type="term" value="C:nucleus"/>
    <property type="evidence" value="ECO:0007669"/>
    <property type="project" value="TreeGrafter"/>
</dbReference>
<evidence type="ECO:0000259" key="2">
    <source>
        <dbReference type="Pfam" id="PF01408"/>
    </source>
</evidence>
<dbReference type="AlphaFoldDB" id="A0A9Q8SY31"/>
<organism evidence="4 5">
    <name type="scientific">Colletotrichum lupini</name>
    <dbReference type="NCBI Taxonomy" id="145971"/>
    <lineage>
        <taxon>Eukaryota</taxon>
        <taxon>Fungi</taxon>
        <taxon>Dikarya</taxon>
        <taxon>Ascomycota</taxon>
        <taxon>Pezizomycotina</taxon>
        <taxon>Sordariomycetes</taxon>
        <taxon>Hypocreomycetidae</taxon>
        <taxon>Glomerellales</taxon>
        <taxon>Glomerellaceae</taxon>
        <taxon>Colletotrichum</taxon>
        <taxon>Colletotrichum acutatum species complex</taxon>
    </lineage>
</organism>